<dbReference type="OrthoDB" id="9787428at2"/>
<dbReference type="Gene3D" id="3.30.530.20">
    <property type="match status" value="1"/>
</dbReference>
<dbReference type="RefSeq" id="WP_071480713.1">
    <property type="nucleotide sequence ID" value="NZ_CP024899.1"/>
</dbReference>
<accession>A0A2K8K9Q4</accession>
<feature type="region of interest" description="Disordered" evidence="1">
    <location>
        <begin position="144"/>
        <end position="182"/>
    </location>
</feature>
<dbReference type="STRING" id="441209.GCA_001870665_01878"/>
<sequence length="182" mass="19038">MHMSDERQIAAPPETVWTALFDPEVLRACVPGCQELSGSAAEGYEAVVVQKVGPVKATFKGVVTMKDVVEGESCTLSGEGKGGAAGFAKGDAHVRLSPGEDGGTLLSYEVDAKVGGKLAQLGSRIVDGFARRMAAEFFTRFQAEIEGPPATEEADPDTTLPADSEASEAPAKKKGWVKRVLG</sequence>
<proteinExistence type="predicted"/>
<dbReference type="KEGG" id="rbg:BG454_10505"/>
<dbReference type="PANTHER" id="PTHR38588">
    <property type="entry name" value="BLL0334 PROTEIN"/>
    <property type="match status" value="1"/>
</dbReference>
<name>A0A2K8K9Q4_9RHOB</name>
<feature type="compositionally biased region" description="Basic residues" evidence="1">
    <location>
        <begin position="172"/>
        <end position="182"/>
    </location>
</feature>
<dbReference type="InterPro" id="IPR023393">
    <property type="entry name" value="START-like_dom_sf"/>
</dbReference>
<dbReference type="InterPro" id="IPR010419">
    <property type="entry name" value="CO_DH_gsu"/>
</dbReference>
<protein>
    <submittedName>
        <fullName evidence="2">Carbon monoxide dehydrogenase</fullName>
    </submittedName>
</protein>
<dbReference type="AlphaFoldDB" id="A0A2K8K9Q4"/>
<dbReference type="EMBL" id="CP024899">
    <property type="protein sequence ID" value="ATX66191.1"/>
    <property type="molecule type" value="Genomic_DNA"/>
</dbReference>
<dbReference type="CDD" id="cd05018">
    <property type="entry name" value="CoxG"/>
    <property type="match status" value="1"/>
</dbReference>
<evidence type="ECO:0000256" key="1">
    <source>
        <dbReference type="SAM" id="MobiDB-lite"/>
    </source>
</evidence>
<dbReference type="Proteomes" id="UP000228948">
    <property type="component" value="Chromosome"/>
</dbReference>
<dbReference type="PANTHER" id="PTHR38588:SF1">
    <property type="entry name" value="BLL0334 PROTEIN"/>
    <property type="match status" value="1"/>
</dbReference>
<evidence type="ECO:0000313" key="3">
    <source>
        <dbReference type="Proteomes" id="UP000228948"/>
    </source>
</evidence>
<keyword evidence="3" id="KW-1185">Reference proteome</keyword>
<dbReference type="SUPFAM" id="SSF55961">
    <property type="entry name" value="Bet v1-like"/>
    <property type="match status" value="1"/>
</dbReference>
<reference evidence="2 3" key="1">
    <citation type="submission" date="2017-11" db="EMBL/GenBank/DDBJ databases">
        <title>Revised Sequence and Annotation of the Rhodobaca barguzinensis strain alga05 Genome.</title>
        <authorList>
            <person name="Kopejtka K."/>
            <person name="Tomasch J.M."/>
            <person name="Bunk B."/>
            <person name="Koblizek M."/>
        </authorList>
    </citation>
    <scope>NUCLEOTIDE SEQUENCE [LARGE SCALE GENOMIC DNA]</scope>
    <source>
        <strain evidence="3">alga05</strain>
    </source>
</reference>
<organism evidence="2 3">
    <name type="scientific">Roseinatronobacter bogoriensis subsp. barguzinensis</name>
    <dbReference type="NCBI Taxonomy" id="441209"/>
    <lineage>
        <taxon>Bacteria</taxon>
        <taxon>Pseudomonadati</taxon>
        <taxon>Pseudomonadota</taxon>
        <taxon>Alphaproteobacteria</taxon>
        <taxon>Rhodobacterales</taxon>
        <taxon>Paracoccaceae</taxon>
        <taxon>Roseinatronobacter</taxon>
    </lineage>
</organism>
<gene>
    <name evidence="2" type="ORF">BG454_10505</name>
</gene>
<evidence type="ECO:0000313" key="2">
    <source>
        <dbReference type="EMBL" id="ATX66191.1"/>
    </source>
</evidence>
<dbReference type="Pfam" id="PF06240">
    <property type="entry name" value="COXG"/>
    <property type="match status" value="1"/>
</dbReference>